<feature type="non-terminal residue" evidence="2">
    <location>
        <position position="244"/>
    </location>
</feature>
<gene>
    <name evidence="2" type="ORF">S01H1_71495</name>
</gene>
<organism evidence="2">
    <name type="scientific">marine sediment metagenome</name>
    <dbReference type="NCBI Taxonomy" id="412755"/>
    <lineage>
        <taxon>unclassified sequences</taxon>
        <taxon>metagenomes</taxon>
        <taxon>ecological metagenomes</taxon>
    </lineage>
</organism>
<name>X0WDH4_9ZZZZ</name>
<proteinExistence type="predicted"/>
<feature type="non-terminal residue" evidence="2">
    <location>
        <position position="1"/>
    </location>
</feature>
<reference evidence="2" key="1">
    <citation type="journal article" date="2014" name="Front. Microbiol.">
        <title>High frequency of phylogenetically diverse reductive dehalogenase-homologous genes in deep subseafloor sedimentary metagenomes.</title>
        <authorList>
            <person name="Kawai M."/>
            <person name="Futagami T."/>
            <person name="Toyoda A."/>
            <person name="Takaki Y."/>
            <person name="Nishi S."/>
            <person name="Hori S."/>
            <person name="Arai W."/>
            <person name="Tsubouchi T."/>
            <person name="Morono Y."/>
            <person name="Uchiyama I."/>
            <person name="Ito T."/>
            <person name="Fujiyama A."/>
            <person name="Inagaki F."/>
            <person name="Takami H."/>
        </authorList>
    </citation>
    <scope>NUCLEOTIDE SEQUENCE</scope>
    <source>
        <strain evidence="2">Expedition CK06-06</strain>
    </source>
</reference>
<dbReference type="EMBL" id="BARS01047610">
    <property type="protein sequence ID" value="GAG28695.1"/>
    <property type="molecule type" value="Genomic_DNA"/>
</dbReference>
<feature type="coiled-coil region" evidence="1">
    <location>
        <begin position="37"/>
        <end position="83"/>
    </location>
</feature>
<protein>
    <submittedName>
        <fullName evidence="2">Uncharacterized protein</fullName>
    </submittedName>
</protein>
<evidence type="ECO:0000256" key="1">
    <source>
        <dbReference type="SAM" id="Coils"/>
    </source>
</evidence>
<evidence type="ECO:0000313" key="2">
    <source>
        <dbReference type="EMBL" id="GAG28695.1"/>
    </source>
</evidence>
<comment type="caution">
    <text evidence="2">The sequence shown here is derived from an EMBL/GenBank/DDBJ whole genome shotgun (WGS) entry which is preliminary data.</text>
</comment>
<dbReference type="AlphaFoldDB" id="X0WDH4"/>
<accession>X0WDH4</accession>
<keyword evidence="1" id="KW-0175">Coiled coil</keyword>
<sequence>KINHYVKINHFNRLSAEIQEVQKKTGAALIYQDKEKAKGLLQKNQNLLANLLKYSEKSPLKNNSETLNKIAVLQEKYQKQQDSIGNIKRMKEFDEILDFSASGFIVNPIEISKIENNLYFYEFESGILYKSPARGELTLIFISAKDELRKMVALENSQIVLFGQSEKIYLYDTNANKHNIYLLDPAIAVEKIKDVKSYLSNFYILDAEQGNIIKYPLVPEEEGAIKGADWLSKPLEELKNAKSM</sequence>